<proteinExistence type="predicted"/>
<sequence>MDRYGYLALWCAVFGVAALVGYGRSLTGTSGAQRAVRVMGRIERVREPRHGGSPGDGIPVVVSFHDPSSGREFTVTNDGDHGDTVTAAWVGREIGVRYPPGRPHAFRFTDDPDENRRGLARPNLAVLLAYVGVVVVVSVDRGRPWALLGAGVPWTVLILCHLPGNIRGTRRGLARPAAMAAVPGRVVAVLKRAGTDGDGNTFTTLVPVVAFTTREDTAVLACCPTGLPDPGDARGRDVTVHYAPDDPAVLTMDPAAQLRAARLDFVLNAVALAIGTCLVVAGALAL</sequence>
<feature type="transmembrane region" description="Helical" evidence="1">
    <location>
        <begin position="122"/>
        <end position="139"/>
    </location>
</feature>
<keyword evidence="1" id="KW-0472">Membrane</keyword>
<organism evidence="2 4">
    <name type="scientific">Streptomyces griseoviridis</name>
    <dbReference type="NCBI Taxonomy" id="45398"/>
    <lineage>
        <taxon>Bacteria</taxon>
        <taxon>Bacillati</taxon>
        <taxon>Actinomycetota</taxon>
        <taxon>Actinomycetes</taxon>
        <taxon>Kitasatosporales</taxon>
        <taxon>Streptomycetaceae</taxon>
        <taxon>Streptomyces</taxon>
    </lineage>
</organism>
<feature type="transmembrane region" description="Helical" evidence="1">
    <location>
        <begin position="6"/>
        <end position="24"/>
    </location>
</feature>
<evidence type="ECO:0000313" key="5">
    <source>
        <dbReference type="Proteomes" id="UP000501753"/>
    </source>
</evidence>
<dbReference type="KEGG" id="sgd:ELQ87_22050"/>
<dbReference type="Proteomes" id="UP000501753">
    <property type="component" value="Chromosome"/>
</dbReference>
<accession>A0A3Q9KXI2</accession>
<name>A0A3Q9KXI2_STRGD</name>
<keyword evidence="1" id="KW-1133">Transmembrane helix</keyword>
<dbReference type="RefSeq" id="WP_127179450.1">
    <property type="nucleotide sequence ID" value="NZ_CP029078.1"/>
</dbReference>
<keyword evidence="5" id="KW-1185">Reference proteome</keyword>
<reference evidence="3 5" key="1">
    <citation type="submission" date="2018-04" db="EMBL/GenBank/DDBJ databases">
        <title>Complete genome sequences of Streptomyces griseoviridis K61 and characterization of antagonistic properties of biological control agents.</title>
        <authorList>
            <person name="Mariita R.M."/>
            <person name="Sello J.K."/>
        </authorList>
    </citation>
    <scope>NUCLEOTIDE SEQUENCE [LARGE SCALE GENOMIC DNA]</scope>
    <source>
        <strain evidence="3 5">K61</strain>
    </source>
</reference>
<evidence type="ECO:0000313" key="4">
    <source>
        <dbReference type="Proteomes" id="UP000271291"/>
    </source>
</evidence>
<gene>
    <name evidence="3" type="ORF">DDJ31_17220</name>
    <name evidence="2" type="ORF">ELQ87_22050</name>
</gene>
<feature type="transmembrane region" description="Helical" evidence="1">
    <location>
        <begin position="145"/>
        <end position="162"/>
    </location>
</feature>
<feature type="transmembrane region" description="Helical" evidence="1">
    <location>
        <begin position="265"/>
        <end position="285"/>
    </location>
</feature>
<evidence type="ECO:0000313" key="2">
    <source>
        <dbReference type="EMBL" id="AZS86639.1"/>
    </source>
</evidence>
<dbReference type="EMBL" id="CP034687">
    <property type="protein sequence ID" value="AZS86639.1"/>
    <property type="molecule type" value="Genomic_DNA"/>
</dbReference>
<dbReference type="Proteomes" id="UP000271291">
    <property type="component" value="Chromosome"/>
</dbReference>
<protein>
    <submittedName>
        <fullName evidence="2">DUF3592 domain-containing protein</fullName>
    </submittedName>
</protein>
<reference evidence="2 4" key="2">
    <citation type="submission" date="2018-12" db="EMBL/GenBank/DDBJ databases">
        <title>Streptomyces griseoviridis F1-27 complete genome.</title>
        <authorList>
            <person name="Mariita R.M."/>
            <person name="Sello J.K."/>
        </authorList>
    </citation>
    <scope>NUCLEOTIDE SEQUENCE [LARGE SCALE GENOMIC DNA]</scope>
    <source>
        <strain evidence="2 4">F1-27</strain>
    </source>
</reference>
<dbReference type="AlphaFoldDB" id="A0A3Q9KXI2"/>
<evidence type="ECO:0000313" key="3">
    <source>
        <dbReference type="EMBL" id="QCN86500.1"/>
    </source>
</evidence>
<dbReference type="EMBL" id="CP029078">
    <property type="protein sequence ID" value="QCN86500.1"/>
    <property type="molecule type" value="Genomic_DNA"/>
</dbReference>
<dbReference type="OrthoDB" id="3867182at2"/>
<keyword evidence="1" id="KW-0812">Transmembrane</keyword>
<evidence type="ECO:0000256" key="1">
    <source>
        <dbReference type="SAM" id="Phobius"/>
    </source>
</evidence>